<dbReference type="AlphaFoldDB" id="A0A852YEW3"/>
<evidence type="ECO:0000313" key="2">
    <source>
        <dbReference type="EMBL" id="NYG98247.1"/>
    </source>
</evidence>
<accession>A0A852YEW3</accession>
<evidence type="ECO:0000256" key="1">
    <source>
        <dbReference type="SAM" id="Phobius"/>
    </source>
</evidence>
<proteinExistence type="predicted"/>
<dbReference type="Pfam" id="PF18936">
    <property type="entry name" value="DUF5684"/>
    <property type="match status" value="1"/>
</dbReference>
<protein>
    <recommendedName>
        <fullName evidence="4">Signal peptidase I</fullName>
    </recommendedName>
</protein>
<feature type="transmembrane region" description="Helical" evidence="1">
    <location>
        <begin position="100"/>
        <end position="118"/>
    </location>
</feature>
<feature type="transmembrane region" description="Helical" evidence="1">
    <location>
        <begin position="70"/>
        <end position="88"/>
    </location>
</feature>
<feature type="transmembrane region" description="Helical" evidence="1">
    <location>
        <begin position="20"/>
        <end position="40"/>
    </location>
</feature>
<reference evidence="2 3" key="1">
    <citation type="submission" date="2020-07" db="EMBL/GenBank/DDBJ databases">
        <title>Sequencing the genomes of 1000 actinobacteria strains.</title>
        <authorList>
            <person name="Klenk H.-P."/>
        </authorList>
    </citation>
    <scope>NUCLEOTIDE SEQUENCE [LARGE SCALE GENOMIC DNA]</scope>
    <source>
        <strain evidence="2 3">DSM 23141</strain>
    </source>
</reference>
<evidence type="ECO:0000313" key="3">
    <source>
        <dbReference type="Proteomes" id="UP000553888"/>
    </source>
</evidence>
<feature type="transmembrane region" description="Helical" evidence="1">
    <location>
        <begin position="47"/>
        <end position="64"/>
    </location>
</feature>
<dbReference type="EMBL" id="JACBZY010000001">
    <property type="protein sequence ID" value="NYG98247.1"/>
    <property type="molecule type" value="Genomic_DNA"/>
</dbReference>
<dbReference type="InterPro" id="IPR043739">
    <property type="entry name" value="DUF5684"/>
</dbReference>
<evidence type="ECO:0008006" key="4">
    <source>
        <dbReference type="Google" id="ProtNLM"/>
    </source>
</evidence>
<comment type="caution">
    <text evidence="2">The sequence shown here is derived from an EMBL/GenBank/DDBJ whole genome shotgun (WGS) entry which is preliminary data.</text>
</comment>
<gene>
    <name evidence="2" type="ORF">BJ979_000873</name>
</gene>
<keyword evidence="1" id="KW-0472">Membrane</keyword>
<keyword evidence="3" id="KW-1185">Reference proteome</keyword>
<keyword evidence="1" id="KW-0812">Transmembrane</keyword>
<organism evidence="2 3">
    <name type="scientific">Schumannella luteola</name>
    <dbReference type="NCBI Taxonomy" id="472059"/>
    <lineage>
        <taxon>Bacteria</taxon>
        <taxon>Bacillati</taxon>
        <taxon>Actinomycetota</taxon>
        <taxon>Actinomycetes</taxon>
        <taxon>Micrococcales</taxon>
        <taxon>Microbacteriaceae</taxon>
        <taxon>Schumannella</taxon>
    </lineage>
</organism>
<keyword evidence="1" id="KW-1133">Transmembrane helix</keyword>
<sequence length="140" mass="15555">MTIWPDLNGGVDSLLQSWAAVAGSGFWFVLTAFAFWPVFAKADYPPWLGFVPIVNIYVLVKIAGYSGVAVLLFLVPFVNILFTIFCAVRIGDAFGRSGWFSFFLLFLLAPIGFFIVGWSRDEFRPLDDAGFRTEPAVEAN</sequence>
<dbReference type="Proteomes" id="UP000553888">
    <property type="component" value="Unassembled WGS sequence"/>
</dbReference>
<dbReference type="RefSeq" id="WP_179565562.1">
    <property type="nucleotide sequence ID" value="NZ_JACBZY010000001.1"/>
</dbReference>
<name>A0A852YEW3_9MICO</name>